<keyword evidence="8" id="KW-1185">Reference proteome</keyword>
<dbReference type="Pfam" id="PF01554">
    <property type="entry name" value="MatE"/>
    <property type="match status" value="2"/>
</dbReference>
<dbReference type="InterPro" id="IPR044644">
    <property type="entry name" value="DinF-like"/>
</dbReference>
<feature type="transmembrane region" description="Helical" evidence="6">
    <location>
        <begin position="411"/>
        <end position="434"/>
    </location>
</feature>
<proteinExistence type="inferred from homology"/>
<reference evidence="7 8" key="1">
    <citation type="journal article" date="2013" name="Int. J. Syst. Evol. Microbiol.">
        <title>Celerinatantimonas yamalensis sp. nov., a cold-adapted diazotrophic bacterium from a cold permafrost brine.</title>
        <authorList>
            <person name="Shcherbakova V."/>
            <person name="Chuvilskaya N."/>
            <person name="Rivkina E."/>
            <person name="Demidov N."/>
            <person name="Uchaeva V."/>
            <person name="Suetin S."/>
            <person name="Suzina N."/>
            <person name="Gilichinsky D."/>
        </authorList>
    </citation>
    <scope>NUCLEOTIDE SEQUENCE [LARGE SCALE GENOMIC DNA]</scope>
    <source>
        <strain evidence="7 8">C7</strain>
    </source>
</reference>
<organism evidence="7 8">
    <name type="scientific">Celerinatantimonas yamalensis</name>
    <dbReference type="NCBI Taxonomy" id="559956"/>
    <lineage>
        <taxon>Bacteria</taxon>
        <taxon>Pseudomonadati</taxon>
        <taxon>Pseudomonadota</taxon>
        <taxon>Gammaproteobacteria</taxon>
        <taxon>Celerinatantimonadaceae</taxon>
        <taxon>Celerinatantimonas</taxon>
    </lineage>
</organism>
<feature type="transmembrane region" description="Helical" evidence="6">
    <location>
        <begin position="162"/>
        <end position="181"/>
    </location>
</feature>
<comment type="similarity">
    <text evidence="2">Belongs to the multi antimicrobial extrusion (MATE) (TC 2.A.66.1) family.</text>
</comment>
<dbReference type="InterPro" id="IPR002528">
    <property type="entry name" value="MATE_fam"/>
</dbReference>
<dbReference type="PANTHER" id="PTHR42893">
    <property type="entry name" value="PROTEIN DETOXIFICATION 44, CHLOROPLASTIC-RELATED"/>
    <property type="match status" value="1"/>
</dbReference>
<feature type="transmembrane region" description="Helical" evidence="6">
    <location>
        <begin position="12"/>
        <end position="31"/>
    </location>
</feature>
<feature type="transmembrane region" description="Helical" evidence="6">
    <location>
        <begin position="385"/>
        <end position="405"/>
    </location>
</feature>
<comment type="caution">
    <text evidence="7">The sequence shown here is derived from an EMBL/GenBank/DDBJ whole genome shotgun (WGS) entry which is preliminary data.</text>
</comment>
<feature type="transmembrane region" description="Helical" evidence="6">
    <location>
        <begin position="187"/>
        <end position="210"/>
    </location>
</feature>
<gene>
    <name evidence="7" type="primary">dinF</name>
    <name evidence="7" type="ORF">ABUE30_13860</name>
</gene>
<evidence type="ECO:0000256" key="3">
    <source>
        <dbReference type="ARBA" id="ARBA00022692"/>
    </source>
</evidence>
<dbReference type="EMBL" id="JBEQCT010000007">
    <property type="protein sequence ID" value="MFM2486133.1"/>
    <property type="molecule type" value="Genomic_DNA"/>
</dbReference>
<keyword evidence="5 6" id="KW-0472">Membrane</keyword>
<keyword evidence="3 6" id="KW-0812">Transmembrane</keyword>
<name>A0ABW9G957_9GAMM</name>
<evidence type="ECO:0000256" key="6">
    <source>
        <dbReference type="SAM" id="Phobius"/>
    </source>
</evidence>
<dbReference type="PANTHER" id="PTHR42893:SF46">
    <property type="entry name" value="PROTEIN DETOXIFICATION 44, CHLOROPLASTIC"/>
    <property type="match status" value="1"/>
</dbReference>
<protein>
    <submittedName>
        <fullName evidence="7">MATE family efflux transporter DinF</fullName>
    </submittedName>
</protein>
<feature type="transmembrane region" description="Helical" evidence="6">
    <location>
        <begin position="93"/>
        <end position="114"/>
    </location>
</feature>
<evidence type="ECO:0000256" key="2">
    <source>
        <dbReference type="ARBA" id="ARBA00010199"/>
    </source>
</evidence>
<feature type="transmembrane region" description="Helical" evidence="6">
    <location>
        <begin position="355"/>
        <end position="373"/>
    </location>
</feature>
<dbReference type="NCBIfam" id="TIGR00797">
    <property type="entry name" value="matE"/>
    <property type="match status" value="1"/>
</dbReference>
<evidence type="ECO:0000256" key="4">
    <source>
        <dbReference type="ARBA" id="ARBA00022989"/>
    </source>
</evidence>
<accession>A0ABW9G957</accession>
<evidence type="ECO:0000313" key="7">
    <source>
        <dbReference type="EMBL" id="MFM2486133.1"/>
    </source>
</evidence>
<dbReference type="RefSeq" id="WP_408624415.1">
    <property type="nucleotide sequence ID" value="NZ_JBEQCT010000007.1"/>
</dbReference>
<feature type="transmembrane region" description="Helical" evidence="6">
    <location>
        <begin position="43"/>
        <end position="65"/>
    </location>
</feature>
<sequence>MLVDRLQIKAILAIAIPMILSNITVPLLGLVDTAVIGHLPYSYYLGGVAIGSTVISFIFWMAGFLRMSTTGMVAQAIGREDYLHGVQTWRHSVFLGLLAALVLIILQQPIWHVAAQLAGADPKVAYYAHIYYQIRIWGAPAALLNFATLGCLLGMKRARAPMLLLIVTNVINIVLDLWLVMGLHYGVAGAASASLVADYVSALLGLWILAKLWHERGQTLLPQYLRGIVHLSQMMALLRLNRDIFLRTLSLQLCFSFVTFEGAKLGTVVVATNAVLMNFMMFASYALDGFAYSVEAIAGSAAGRRDRHAFNHCVVYTLTLGVLTSVGFSIIYALFGQQIVASLTSIDSIRQSADLYLPWLIAMPLLAVWSYIFDGVYIALTQGHVMRNGMLVSAFVIFFPVWWFTQWLGNHGLWLALSCFMLARGVTLMIHYGWRASRWFDKPMATARSDNPLN</sequence>
<feature type="transmembrane region" description="Helical" evidence="6">
    <location>
        <begin position="134"/>
        <end position="155"/>
    </location>
</feature>
<dbReference type="NCBIfam" id="NF007690">
    <property type="entry name" value="PRK10367.1"/>
    <property type="match status" value="1"/>
</dbReference>
<evidence type="ECO:0000256" key="5">
    <source>
        <dbReference type="ARBA" id="ARBA00023136"/>
    </source>
</evidence>
<feature type="transmembrane region" description="Helical" evidence="6">
    <location>
        <begin position="313"/>
        <end position="335"/>
    </location>
</feature>
<dbReference type="CDD" id="cd13136">
    <property type="entry name" value="MATE_DinF_like"/>
    <property type="match status" value="1"/>
</dbReference>
<comment type="subcellular location">
    <subcellularLocation>
        <location evidence="1">Membrane</location>
        <topology evidence="1">Multi-pass membrane protein</topology>
    </subcellularLocation>
</comment>
<dbReference type="Proteomes" id="UP001629953">
    <property type="component" value="Unassembled WGS sequence"/>
</dbReference>
<evidence type="ECO:0000313" key="8">
    <source>
        <dbReference type="Proteomes" id="UP001629953"/>
    </source>
</evidence>
<evidence type="ECO:0000256" key="1">
    <source>
        <dbReference type="ARBA" id="ARBA00004141"/>
    </source>
</evidence>
<keyword evidence="4 6" id="KW-1133">Transmembrane helix</keyword>